<dbReference type="EC" id="2.7.7.49" evidence="4"/>
<dbReference type="PANTHER" id="PTHR34047">
    <property type="entry name" value="NUCLEAR INTRON MATURASE 1, MITOCHONDRIAL-RELATED"/>
    <property type="match status" value="1"/>
</dbReference>
<dbReference type="Proteomes" id="UP000622890">
    <property type="component" value="Unassembled WGS sequence"/>
</dbReference>
<evidence type="ECO:0000313" key="5">
    <source>
        <dbReference type="Proteomes" id="UP000622890"/>
    </source>
</evidence>
<dbReference type="AlphaFoldDB" id="A0A934WA81"/>
<comment type="caution">
    <text evidence="4">The sequence shown here is derived from an EMBL/GenBank/DDBJ whole genome shotgun (WGS) entry which is preliminary data.</text>
</comment>
<evidence type="ECO:0000256" key="2">
    <source>
        <dbReference type="SAM" id="MobiDB-lite"/>
    </source>
</evidence>
<gene>
    <name evidence="4" type="primary">ltrA</name>
    <name evidence="4" type="ORF">JJB74_32605</name>
</gene>
<sequence>MTEVDHNAHASDRNSGAPFGSEAPWSQINWDEVRKEVMRLQTRIAKAAQEGRWNRVKALQHLLTRSFHGKLFAVKWVTENRGKRTAGVDGKRWTTPLAKWKAAASLKHRGYRAQPLRRIYIPKKNGKERPLGIPTMHDRAMQALWHLALDPVAETTADRNSYGFRAKRSPADAIEQCFILLAKRDSATWILEGDIRGCFDNISHEWLLKNTPMDKQVLKKWLQAGYIDRRTLYGTMAGTPQGGIISPVLANIALDGLEQAIRSGMGSTKTARQKTKVHLVRYADDFIVTGASKETLEQQVKPIVVQFLAARGLVLAPEKTHITHISQGFDFLGQHVRKYAGKLLIKPAGKSIKALLDKVREVVRKNKAATQAQVIMLLNPIIRGWAQYHRHVVSAATFAKVDHHIWHLLWLWAKRRHPRKSAGWVKEKYFHRQGSRDWQFAIKSKVASGSFAYRLMRATTVPIQRHTKIRADAHPYDRDWDSYFRRRESAVTP</sequence>
<dbReference type="GO" id="GO:0003964">
    <property type="term" value="F:RNA-directed DNA polymerase activity"/>
    <property type="evidence" value="ECO:0007669"/>
    <property type="project" value="UniProtKB-KW"/>
</dbReference>
<keyword evidence="4" id="KW-0808">Transferase</keyword>
<evidence type="ECO:0000256" key="1">
    <source>
        <dbReference type="ARBA" id="ARBA00034120"/>
    </source>
</evidence>
<dbReference type="InterPro" id="IPR000477">
    <property type="entry name" value="RT_dom"/>
</dbReference>
<proteinExistence type="inferred from homology"/>
<dbReference type="PROSITE" id="PS50878">
    <property type="entry name" value="RT_POL"/>
    <property type="match status" value="1"/>
</dbReference>
<dbReference type="InterPro" id="IPR043502">
    <property type="entry name" value="DNA/RNA_pol_sf"/>
</dbReference>
<dbReference type="InterPro" id="IPR013597">
    <property type="entry name" value="Mat_intron_G2"/>
</dbReference>
<dbReference type="InterPro" id="IPR030931">
    <property type="entry name" value="Group_II_RT_mat"/>
</dbReference>
<reference evidence="4" key="1">
    <citation type="submission" date="2021-01" db="EMBL/GenBank/DDBJ databases">
        <title>Genome sequence of strain Noviherbaspirillum sp. DKR-6.</title>
        <authorList>
            <person name="Chaudhary D.K."/>
        </authorList>
    </citation>
    <scope>NUCLEOTIDE SEQUENCE</scope>
    <source>
        <strain evidence="4">DKR-6</strain>
    </source>
</reference>
<keyword evidence="4" id="KW-0695">RNA-directed DNA polymerase</keyword>
<accession>A0A934WA81</accession>
<dbReference type="PANTHER" id="PTHR34047:SF10">
    <property type="entry name" value="GROUP II INTRON-ASSOCIATED OPEN READING FRAME"/>
    <property type="match status" value="1"/>
</dbReference>
<evidence type="ECO:0000259" key="3">
    <source>
        <dbReference type="PROSITE" id="PS50878"/>
    </source>
</evidence>
<keyword evidence="5" id="KW-1185">Reference proteome</keyword>
<comment type="similarity">
    <text evidence="1">Belongs to the bacterial reverse transcriptase family.</text>
</comment>
<feature type="domain" description="Reverse transcriptase" evidence="3">
    <location>
        <begin position="102"/>
        <end position="336"/>
    </location>
</feature>
<feature type="compositionally biased region" description="Basic and acidic residues" evidence="2">
    <location>
        <begin position="1"/>
        <end position="12"/>
    </location>
</feature>
<protein>
    <submittedName>
        <fullName evidence="4">Group II intron reverse transcriptase/maturase</fullName>
        <ecNumber evidence="4">2.7.7.49</ecNumber>
    </submittedName>
</protein>
<organism evidence="4 5">
    <name type="scientific">Noviherbaspirillum pedocola</name>
    <dbReference type="NCBI Taxonomy" id="2801341"/>
    <lineage>
        <taxon>Bacteria</taxon>
        <taxon>Pseudomonadati</taxon>
        <taxon>Pseudomonadota</taxon>
        <taxon>Betaproteobacteria</taxon>
        <taxon>Burkholderiales</taxon>
        <taxon>Oxalobacteraceae</taxon>
        <taxon>Noviherbaspirillum</taxon>
    </lineage>
</organism>
<dbReference type="EMBL" id="JAEPBG010000051">
    <property type="protein sequence ID" value="MBK4739348.1"/>
    <property type="molecule type" value="Genomic_DNA"/>
</dbReference>
<dbReference type="Pfam" id="PF00078">
    <property type="entry name" value="RVT_1"/>
    <property type="match status" value="1"/>
</dbReference>
<dbReference type="NCBIfam" id="TIGR04416">
    <property type="entry name" value="group_II_RT_mat"/>
    <property type="match status" value="1"/>
</dbReference>
<dbReference type="InterPro" id="IPR025960">
    <property type="entry name" value="RVT_N"/>
</dbReference>
<evidence type="ECO:0000313" key="4">
    <source>
        <dbReference type="EMBL" id="MBK4739348.1"/>
    </source>
</evidence>
<keyword evidence="4" id="KW-0548">Nucleotidyltransferase</keyword>
<dbReference type="Pfam" id="PF13655">
    <property type="entry name" value="RVT_N"/>
    <property type="match status" value="1"/>
</dbReference>
<dbReference type="RefSeq" id="WP_200598714.1">
    <property type="nucleotide sequence ID" value="NZ_JAEPBG010000051.1"/>
</dbReference>
<feature type="region of interest" description="Disordered" evidence="2">
    <location>
        <begin position="1"/>
        <end position="22"/>
    </location>
</feature>
<dbReference type="CDD" id="cd01651">
    <property type="entry name" value="RT_G2_intron"/>
    <property type="match status" value="1"/>
</dbReference>
<name>A0A934WA81_9BURK</name>
<dbReference type="Pfam" id="PF08388">
    <property type="entry name" value="GIIM"/>
    <property type="match status" value="1"/>
</dbReference>
<dbReference type="InterPro" id="IPR051083">
    <property type="entry name" value="GrpII_Intron_Splice-Mob/Def"/>
</dbReference>
<dbReference type="SUPFAM" id="SSF56672">
    <property type="entry name" value="DNA/RNA polymerases"/>
    <property type="match status" value="1"/>
</dbReference>